<protein>
    <recommendedName>
        <fullName evidence="14">Cytochrome b5 heme-binding domain-containing protein</fullName>
    </recommendedName>
</protein>
<keyword evidence="16" id="KW-1185">Reference proteome</keyword>
<accession>A0A1E4RHL6</accession>
<dbReference type="GeneID" id="30996859"/>
<gene>
    <name evidence="15" type="ORF">HYPBUDRAFT_157830</name>
</gene>
<keyword evidence="8" id="KW-0249">Electron transport</keyword>
<dbReference type="PROSITE" id="PS50255">
    <property type="entry name" value="CYTOCHROME_B5_2"/>
    <property type="match status" value="1"/>
</dbReference>
<dbReference type="EMBL" id="KV454542">
    <property type="protein sequence ID" value="ODV66706.1"/>
    <property type="molecule type" value="Genomic_DNA"/>
</dbReference>
<evidence type="ECO:0000256" key="3">
    <source>
        <dbReference type="ARBA" id="ARBA00022617"/>
    </source>
</evidence>
<feature type="transmembrane region" description="Helical" evidence="13">
    <location>
        <begin position="101"/>
        <end position="121"/>
    </location>
</feature>
<dbReference type="OrthoDB" id="260519at2759"/>
<dbReference type="SMART" id="SM01117">
    <property type="entry name" value="Cyt-b5"/>
    <property type="match status" value="1"/>
</dbReference>
<dbReference type="SUPFAM" id="SSF55856">
    <property type="entry name" value="Cytochrome b5-like heme/steroid binding domain"/>
    <property type="match status" value="1"/>
</dbReference>
<keyword evidence="2" id="KW-0813">Transport</keyword>
<dbReference type="InterPro" id="IPR050668">
    <property type="entry name" value="Cytochrome_b5"/>
</dbReference>
<comment type="subcellular location">
    <subcellularLocation>
        <location evidence="1">Endoplasmic reticulum membrane</location>
        <topology evidence="1">Single-pass membrane protein</topology>
        <orientation evidence="1">Cytoplasmic side</orientation>
    </subcellularLocation>
    <subcellularLocation>
        <location evidence="11">Microsome membrane</location>
        <topology evidence="11">Single-pass membrane protein</topology>
        <orientation evidence="11">Cytoplasmic side</orientation>
    </subcellularLocation>
</comment>
<dbReference type="FunFam" id="3.10.120.10:FF:000002">
    <property type="entry name" value="Cytochrome b5 type B"/>
    <property type="match status" value="1"/>
</dbReference>
<dbReference type="GO" id="GO:0020037">
    <property type="term" value="F:heme binding"/>
    <property type="evidence" value="ECO:0007669"/>
    <property type="project" value="UniProtKB-UniRule"/>
</dbReference>
<keyword evidence="9 13" id="KW-0408">Iron</keyword>
<dbReference type="AlphaFoldDB" id="A0A1E4RHL6"/>
<dbReference type="PROSITE" id="PS00191">
    <property type="entry name" value="CYTOCHROME_B5_1"/>
    <property type="match status" value="1"/>
</dbReference>
<dbReference type="PANTHER" id="PTHR19359:SF150">
    <property type="entry name" value="CYTOCHROME B5"/>
    <property type="match status" value="1"/>
</dbReference>
<comment type="similarity">
    <text evidence="12 13">Belongs to the cytochrome b5 family.</text>
</comment>
<keyword evidence="7" id="KW-0492">Microsome</keyword>
<evidence type="ECO:0000313" key="15">
    <source>
        <dbReference type="EMBL" id="ODV66706.1"/>
    </source>
</evidence>
<reference evidence="16" key="1">
    <citation type="submission" date="2016-05" db="EMBL/GenBank/DDBJ databases">
        <title>Comparative genomics of biotechnologically important yeasts.</title>
        <authorList>
            <consortium name="DOE Joint Genome Institute"/>
            <person name="Riley R."/>
            <person name="Haridas S."/>
            <person name="Wolfe K.H."/>
            <person name="Lopes M.R."/>
            <person name="Hittinger C.T."/>
            <person name="Goker M."/>
            <person name="Salamov A."/>
            <person name="Wisecaver J."/>
            <person name="Long T.M."/>
            <person name="Aerts A.L."/>
            <person name="Barry K."/>
            <person name="Choi C."/>
            <person name="Clum A."/>
            <person name="Coughlan A.Y."/>
            <person name="Deshpande S."/>
            <person name="Douglass A.P."/>
            <person name="Hanson S.J."/>
            <person name="Klenk H.-P."/>
            <person name="Labutti K."/>
            <person name="Lapidus A."/>
            <person name="Lindquist E."/>
            <person name="Lipzen A."/>
            <person name="Meier-Kolthoff J.P."/>
            <person name="Ohm R.A."/>
            <person name="Otillar R.P."/>
            <person name="Pangilinan J."/>
            <person name="Peng Y."/>
            <person name="Rokas A."/>
            <person name="Rosa C.A."/>
            <person name="Scheuner C."/>
            <person name="Sibirny A.A."/>
            <person name="Slot J.C."/>
            <person name="Stielow J.B."/>
            <person name="Sun H."/>
            <person name="Kurtzman C.P."/>
            <person name="Blackwell M."/>
            <person name="Grigoriev I.V."/>
            <person name="Jeffries T.W."/>
        </authorList>
    </citation>
    <scope>NUCLEOTIDE SEQUENCE [LARGE SCALE GENOMIC DNA]</scope>
    <source>
        <strain evidence="16">NRRL Y-1933</strain>
    </source>
</reference>
<evidence type="ECO:0000256" key="2">
    <source>
        <dbReference type="ARBA" id="ARBA00022448"/>
    </source>
</evidence>
<evidence type="ECO:0000313" key="16">
    <source>
        <dbReference type="Proteomes" id="UP000095085"/>
    </source>
</evidence>
<organism evidence="15 16">
    <name type="scientific">Hyphopichia burtonii NRRL Y-1933</name>
    <dbReference type="NCBI Taxonomy" id="984485"/>
    <lineage>
        <taxon>Eukaryota</taxon>
        <taxon>Fungi</taxon>
        <taxon>Dikarya</taxon>
        <taxon>Ascomycota</taxon>
        <taxon>Saccharomycotina</taxon>
        <taxon>Pichiomycetes</taxon>
        <taxon>Debaryomycetaceae</taxon>
        <taxon>Hyphopichia</taxon>
    </lineage>
</organism>
<dbReference type="Proteomes" id="UP000095085">
    <property type="component" value="Unassembled WGS sequence"/>
</dbReference>
<evidence type="ECO:0000256" key="6">
    <source>
        <dbReference type="ARBA" id="ARBA00022824"/>
    </source>
</evidence>
<keyword evidence="10 13" id="KW-0472">Membrane</keyword>
<dbReference type="Pfam" id="PF00173">
    <property type="entry name" value="Cyt-b5"/>
    <property type="match status" value="1"/>
</dbReference>
<evidence type="ECO:0000256" key="12">
    <source>
        <dbReference type="ARBA" id="ARBA00038168"/>
    </source>
</evidence>
<evidence type="ECO:0000256" key="9">
    <source>
        <dbReference type="ARBA" id="ARBA00023004"/>
    </source>
</evidence>
<evidence type="ECO:0000259" key="14">
    <source>
        <dbReference type="PROSITE" id="PS50255"/>
    </source>
</evidence>
<keyword evidence="6" id="KW-0256">Endoplasmic reticulum</keyword>
<keyword evidence="13" id="KW-1133">Transmembrane helix</keyword>
<sequence length="123" mass="13076">MSEEELRVIKAEEVAEHNTASDLWIVYNGRVYDVSPYIDEHPGGEEVVVDVAGTDATEAFEDIGHSDDAHEILKGLLIGKVEGGVVKDAKTASAVAEEGGLSMPLIGAIIFALAAGAYFFLNQ</sequence>
<dbReference type="RefSeq" id="XP_020075773.1">
    <property type="nucleotide sequence ID" value="XM_020222310.1"/>
</dbReference>
<dbReference type="GO" id="GO:0046872">
    <property type="term" value="F:metal ion binding"/>
    <property type="evidence" value="ECO:0007669"/>
    <property type="project" value="UniProtKB-UniRule"/>
</dbReference>
<dbReference type="STRING" id="984485.A0A1E4RHL6"/>
<evidence type="ECO:0000256" key="1">
    <source>
        <dbReference type="ARBA" id="ARBA00004131"/>
    </source>
</evidence>
<proteinExistence type="inferred from homology"/>
<evidence type="ECO:0000256" key="7">
    <source>
        <dbReference type="ARBA" id="ARBA00022848"/>
    </source>
</evidence>
<keyword evidence="5 13" id="KW-0479">Metal-binding</keyword>
<dbReference type="InterPro" id="IPR001199">
    <property type="entry name" value="Cyt_B5-like_heme/steroid-bd"/>
</dbReference>
<dbReference type="InterPro" id="IPR036400">
    <property type="entry name" value="Cyt_B5-like_heme/steroid_sf"/>
</dbReference>
<evidence type="ECO:0000256" key="11">
    <source>
        <dbReference type="ARBA" id="ARBA00037877"/>
    </source>
</evidence>
<dbReference type="PANTHER" id="PTHR19359">
    <property type="entry name" value="CYTOCHROME B5"/>
    <property type="match status" value="1"/>
</dbReference>
<evidence type="ECO:0000256" key="4">
    <source>
        <dbReference type="ARBA" id="ARBA00022692"/>
    </source>
</evidence>
<evidence type="ECO:0000256" key="10">
    <source>
        <dbReference type="ARBA" id="ARBA00023136"/>
    </source>
</evidence>
<dbReference type="Gene3D" id="3.10.120.10">
    <property type="entry name" value="Cytochrome b5-like heme/steroid binding domain"/>
    <property type="match status" value="1"/>
</dbReference>
<keyword evidence="3 13" id="KW-0349">Heme</keyword>
<dbReference type="PRINTS" id="PR00363">
    <property type="entry name" value="CYTOCHROMEB5"/>
</dbReference>
<evidence type="ECO:0000256" key="8">
    <source>
        <dbReference type="ARBA" id="ARBA00022982"/>
    </source>
</evidence>
<dbReference type="InterPro" id="IPR018506">
    <property type="entry name" value="Cyt_B5_heme-BS"/>
</dbReference>
<dbReference type="GO" id="GO:0005789">
    <property type="term" value="C:endoplasmic reticulum membrane"/>
    <property type="evidence" value="ECO:0007669"/>
    <property type="project" value="UniProtKB-SubCell"/>
</dbReference>
<evidence type="ECO:0000256" key="13">
    <source>
        <dbReference type="RuleBase" id="RU362121"/>
    </source>
</evidence>
<feature type="domain" description="Cytochrome b5 heme-binding" evidence="14">
    <location>
        <begin position="6"/>
        <end position="82"/>
    </location>
</feature>
<name>A0A1E4RHL6_9ASCO</name>
<evidence type="ECO:0000256" key="5">
    <source>
        <dbReference type="ARBA" id="ARBA00022723"/>
    </source>
</evidence>
<keyword evidence="4 13" id="KW-0812">Transmembrane</keyword>
<dbReference type="GO" id="GO:0016126">
    <property type="term" value="P:sterol biosynthetic process"/>
    <property type="evidence" value="ECO:0007669"/>
    <property type="project" value="TreeGrafter"/>
</dbReference>